<dbReference type="Proteomes" id="UP001377168">
    <property type="component" value="Unassembled WGS sequence"/>
</dbReference>
<organism evidence="1 2">
    <name type="scientific">Streptomyces achmelvichensis</name>
    <dbReference type="NCBI Taxonomy" id="3134111"/>
    <lineage>
        <taxon>Bacteria</taxon>
        <taxon>Bacillati</taxon>
        <taxon>Actinomycetota</taxon>
        <taxon>Actinomycetes</taxon>
        <taxon>Kitasatosporales</taxon>
        <taxon>Streptomycetaceae</taxon>
        <taxon>Streptomyces</taxon>
    </lineage>
</organism>
<sequence>MPTPDHATTADPPRTTGYAARIFDFDGTLADIADLNARAARSALGKHGVHVSLAWVNAEPFTTMNAFRARLHRDHQLTIAHSDHDLVLAARTYWLTHTHLIRRIATAEAVARWASTQGRIAVASANDGAVVRAGLEAAHLSDLFPVVIAREDVSHVKPAPDAFLAAADRLGVPPHQCLVYENTEEGIQAANTAGMDVIDIRDAQWQ</sequence>
<evidence type="ECO:0000313" key="2">
    <source>
        <dbReference type="Proteomes" id="UP001377168"/>
    </source>
</evidence>
<dbReference type="EMBL" id="JBBKAJ010000022">
    <property type="protein sequence ID" value="MEJ8639804.1"/>
    <property type="molecule type" value="Genomic_DNA"/>
</dbReference>
<name>A0ACC6Q8F1_9ACTN</name>
<proteinExistence type="predicted"/>
<protein>
    <submittedName>
        <fullName evidence="1">HAD family phosphatase</fullName>
    </submittedName>
</protein>
<evidence type="ECO:0000313" key="1">
    <source>
        <dbReference type="EMBL" id="MEJ8639804.1"/>
    </source>
</evidence>
<keyword evidence="2" id="KW-1185">Reference proteome</keyword>
<reference evidence="1" key="1">
    <citation type="submission" date="2024-03" db="EMBL/GenBank/DDBJ databases">
        <title>Novel Streptomyces species of biotechnological and ecological value are a feature of Machair soil.</title>
        <authorList>
            <person name="Prole J.R."/>
            <person name="Goodfellow M."/>
            <person name="Allenby N."/>
            <person name="Ward A.C."/>
        </authorList>
    </citation>
    <scope>NUCLEOTIDE SEQUENCE</scope>
    <source>
        <strain evidence="1">MS2.AVA.5</strain>
    </source>
</reference>
<accession>A0ACC6Q8F1</accession>
<comment type="caution">
    <text evidence="1">The sequence shown here is derived from an EMBL/GenBank/DDBJ whole genome shotgun (WGS) entry which is preliminary data.</text>
</comment>
<gene>
    <name evidence="1" type="ORF">WKI67_41430</name>
</gene>